<dbReference type="HOGENOM" id="CLU_021322_3_2_10"/>
<comment type="caution">
    <text evidence="6">The sequence shown here is derived from an EMBL/GenBank/DDBJ whole genome shotgun (WGS) entry which is preliminary data.</text>
</comment>
<keyword evidence="3" id="KW-0808">Transferase</keyword>
<dbReference type="SUPFAM" id="SSF75217">
    <property type="entry name" value="alpha/beta knot"/>
    <property type="match status" value="1"/>
</dbReference>
<dbReference type="InterPro" id="IPR053888">
    <property type="entry name" value="MRM3-like_sub_bind"/>
</dbReference>
<dbReference type="PANTHER" id="PTHR43191:SF2">
    <property type="entry name" value="RRNA METHYLTRANSFERASE 3, MITOCHONDRIAL"/>
    <property type="match status" value="1"/>
</dbReference>
<dbReference type="GO" id="GO:0006396">
    <property type="term" value="P:RNA processing"/>
    <property type="evidence" value="ECO:0007669"/>
    <property type="project" value="InterPro"/>
</dbReference>
<gene>
    <name evidence="6" type="ORF">HMPREF9449_01666</name>
</gene>
<dbReference type="Gene3D" id="3.40.1280.10">
    <property type="match status" value="1"/>
</dbReference>
<dbReference type="Pfam" id="PF22435">
    <property type="entry name" value="MRM3-like_sub_bind"/>
    <property type="match status" value="1"/>
</dbReference>
<dbReference type="Pfam" id="PF00588">
    <property type="entry name" value="SpoU_methylase"/>
    <property type="match status" value="1"/>
</dbReference>
<dbReference type="InterPro" id="IPR029064">
    <property type="entry name" value="Ribosomal_eL30-like_sf"/>
</dbReference>
<feature type="domain" description="tRNA/rRNA methyltransferase SpoU type" evidence="4">
    <location>
        <begin position="105"/>
        <end position="246"/>
    </location>
</feature>
<evidence type="ECO:0000259" key="5">
    <source>
        <dbReference type="Pfam" id="PF22435"/>
    </source>
</evidence>
<dbReference type="GO" id="GO:0003723">
    <property type="term" value="F:RNA binding"/>
    <property type="evidence" value="ECO:0007669"/>
    <property type="project" value="InterPro"/>
</dbReference>
<dbReference type="AlphaFoldDB" id="H1DHD0"/>
<name>H1DHD0_9BACT</name>
<evidence type="ECO:0000259" key="4">
    <source>
        <dbReference type="Pfam" id="PF00588"/>
    </source>
</evidence>
<keyword evidence="2" id="KW-0489">Methyltransferase</keyword>
<dbReference type="CDD" id="cd18109">
    <property type="entry name" value="SpoU-like_RNA-MTase"/>
    <property type="match status" value="1"/>
</dbReference>
<dbReference type="SUPFAM" id="SSF55315">
    <property type="entry name" value="L30e-like"/>
    <property type="match status" value="1"/>
</dbReference>
<evidence type="ECO:0000256" key="2">
    <source>
        <dbReference type="ARBA" id="ARBA00022603"/>
    </source>
</evidence>
<dbReference type="EMBL" id="ADMC01000022">
    <property type="protein sequence ID" value="EHP47813.1"/>
    <property type="molecule type" value="Genomic_DNA"/>
</dbReference>
<sequence length="254" mass="28753">MLSKHVTKIVQSLEKKKFRDKYNLFKIEGEKLVQELLLSDLKINTLLAYPEWIARNRNSCTLPKIIEVDAREMGLISNFQSLPEVIALASIPEYTYSEEEIIHSLSLVLNGIQDPGNLGTILRVADWFGVRHIFCDRDCASVYNPKCVQASMGAVFRVKTHYTELLPLLQKFNTPDFPCYGTFLNGENIYKVRLSRQGFIVMGNEGSGIRSEIEQLIQCKLTIPSFAHNAYSTESLNVGVATGIILSEFKRNTE</sequence>
<reference evidence="6 7" key="1">
    <citation type="submission" date="2012-01" db="EMBL/GenBank/DDBJ databases">
        <title>The Genome Sequence of Odoribacter laneus YIT 12061.</title>
        <authorList>
            <consortium name="The Broad Institute Genome Sequencing Platform"/>
            <person name="Earl A."/>
            <person name="Ward D."/>
            <person name="Feldgarden M."/>
            <person name="Gevers D."/>
            <person name="Morotomi M."/>
            <person name="Young S.K."/>
            <person name="Zeng Q."/>
            <person name="Gargeya S."/>
            <person name="Fitzgerald M."/>
            <person name="Haas B."/>
            <person name="Abouelleil A."/>
            <person name="Alvarado L."/>
            <person name="Arachchi H.M."/>
            <person name="Berlin A."/>
            <person name="Chapman S.B."/>
            <person name="Gearin G."/>
            <person name="Goldberg J."/>
            <person name="Griggs A."/>
            <person name="Gujja S."/>
            <person name="Hansen M."/>
            <person name="Heiman D."/>
            <person name="Howarth C."/>
            <person name="Larimer J."/>
            <person name="Lui A."/>
            <person name="MacDonald P.J.P."/>
            <person name="McCowen C."/>
            <person name="Montmayeur A."/>
            <person name="Murphy C."/>
            <person name="Neiman D."/>
            <person name="Pearson M."/>
            <person name="Priest M."/>
            <person name="Roberts A."/>
            <person name="Saif S."/>
            <person name="Shea T."/>
            <person name="Sisk P."/>
            <person name="Stolte C."/>
            <person name="Sykes S."/>
            <person name="Wortman J."/>
            <person name="Nusbaum C."/>
            <person name="Birren B."/>
        </authorList>
    </citation>
    <scope>NUCLEOTIDE SEQUENCE [LARGE SCALE GENOMIC DNA]</scope>
    <source>
        <strain evidence="6 7">YIT 12061</strain>
    </source>
</reference>
<evidence type="ECO:0000313" key="6">
    <source>
        <dbReference type="EMBL" id="EHP47813.1"/>
    </source>
</evidence>
<dbReference type="RefSeq" id="WP_009136814.1">
    <property type="nucleotide sequence ID" value="NZ_JH594596.1"/>
</dbReference>
<dbReference type="Gene3D" id="3.30.1330.30">
    <property type="match status" value="1"/>
</dbReference>
<protein>
    <submittedName>
        <fullName evidence="6">Uncharacterized protein</fullName>
    </submittedName>
</protein>
<dbReference type="PATRIC" id="fig|742817.3.peg.1779"/>
<dbReference type="InterPro" id="IPR029028">
    <property type="entry name" value="Alpha/beta_knot_MTases"/>
</dbReference>
<dbReference type="PANTHER" id="PTHR43191">
    <property type="entry name" value="RRNA METHYLTRANSFERASE 3"/>
    <property type="match status" value="1"/>
</dbReference>
<evidence type="ECO:0000256" key="1">
    <source>
        <dbReference type="ARBA" id="ARBA00007228"/>
    </source>
</evidence>
<dbReference type="Proteomes" id="UP000004892">
    <property type="component" value="Unassembled WGS sequence"/>
</dbReference>
<organism evidence="6 7">
    <name type="scientific">Odoribacter laneus YIT 12061</name>
    <dbReference type="NCBI Taxonomy" id="742817"/>
    <lineage>
        <taxon>Bacteria</taxon>
        <taxon>Pseudomonadati</taxon>
        <taxon>Bacteroidota</taxon>
        <taxon>Bacteroidia</taxon>
        <taxon>Bacteroidales</taxon>
        <taxon>Odoribacteraceae</taxon>
        <taxon>Odoribacter</taxon>
    </lineage>
</organism>
<feature type="domain" description="MRM3-like substrate binding" evidence="5">
    <location>
        <begin position="8"/>
        <end position="80"/>
    </location>
</feature>
<dbReference type="eggNOG" id="COG0566">
    <property type="taxonomic scope" value="Bacteria"/>
</dbReference>
<evidence type="ECO:0000256" key="3">
    <source>
        <dbReference type="ARBA" id="ARBA00022679"/>
    </source>
</evidence>
<comment type="similarity">
    <text evidence="1">Belongs to the class IV-like SAM-binding methyltransferase superfamily. RNA methyltransferase TrmH family.</text>
</comment>
<proteinExistence type="inferred from homology"/>
<keyword evidence="7" id="KW-1185">Reference proteome</keyword>
<dbReference type="InterPro" id="IPR051259">
    <property type="entry name" value="rRNA_Methyltransferase"/>
</dbReference>
<dbReference type="STRING" id="742817.HMPREF9449_01666"/>
<evidence type="ECO:0000313" key="7">
    <source>
        <dbReference type="Proteomes" id="UP000004892"/>
    </source>
</evidence>
<dbReference type="GO" id="GO:0008173">
    <property type="term" value="F:RNA methyltransferase activity"/>
    <property type="evidence" value="ECO:0007669"/>
    <property type="project" value="InterPro"/>
</dbReference>
<dbReference type="InterPro" id="IPR029026">
    <property type="entry name" value="tRNA_m1G_MTases_N"/>
</dbReference>
<dbReference type="GeneID" id="98069229"/>
<accession>H1DHD0</accession>
<dbReference type="InterPro" id="IPR001537">
    <property type="entry name" value="SpoU_MeTrfase"/>
</dbReference>
<dbReference type="GO" id="GO:0032259">
    <property type="term" value="P:methylation"/>
    <property type="evidence" value="ECO:0007669"/>
    <property type="project" value="UniProtKB-KW"/>
</dbReference>